<dbReference type="Pfam" id="PF07690">
    <property type="entry name" value="MFS_1"/>
    <property type="match status" value="1"/>
</dbReference>
<evidence type="ECO:0000256" key="4">
    <source>
        <dbReference type="ARBA" id="ARBA00022989"/>
    </source>
</evidence>
<evidence type="ECO:0000256" key="2">
    <source>
        <dbReference type="ARBA" id="ARBA00022448"/>
    </source>
</evidence>
<sequence length="409" mass="43644">MSFHQVQSQAEHESKAAPKAGIGLLIIGIIFIGATLRAPLTSIGPLIASIRDSLGISNTIAGTLTTVPLLAFAVLSPFAPKLSRRFGMELVLLASLFLLTLGIVLRSLAGVGALFTGTILLGLSIAVCNVLLPSFIKNKFPTRIGVMTGLYAVSMNLCGGIASGVSAPISSVMGLGWKGALGSWGILSFIALLLWIPQMRSHRKPANTISLEKQTESISIWRSRLAWKVTFYMGLQSLIFYTVIAWLPVILQEQGLSSSSAGWMLSLMQFAVLPFTFIVPIIAGYMKNQRLLVVITALLFTGGISGVLYGSTALIPLWVIMIGIAAGMAFSLAMMFFSLRTHNTQQAAELSGMAQSFGYLLAAVGPTLFGLIHDAANSWTIPLLMLIVASVLIFIFGMGAGKNEYVTKE</sequence>
<comment type="subcellular location">
    <subcellularLocation>
        <location evidence="1">Cell membrane</location>
        <topology evidence="1">Multi-pass membrane protein</topology>
    </subcellularLocation>
</comment>
<evidence type="ECO:0000256" key="3">
    <source>
        <dbReference type="ARBA" id="ARBA00022692"/>
    </source>
</evidence>
<feature type="transmembrane region" description="Helical" evidence="6">
    <location>
        <begin position="315"/>
        <end position="337"/>
    </location>
</feature>
<evidence type="ECO:0000259" key="7">
    <source>
        <dbReference type="PROSITE" id="PS50850"/>
    </source>
</evidence>
<evidence type="ECO:0000313" key="9">
    <source>
        <dbReference type="Proteomes" id="UP000641588"/>
    </source>
</evidence>
<dbReference type="InterPro" id="IPR011701">
    <property type="entry name" value="MFS"/>
</dbReference>
<keyword evidence="9" id="KW-1185">Reference proteome</keyword>
<feature type="transmembrane region" description="Helical" evidence="6">
    <location>
        <begin position="144"/>
        <end position="169"/>
    </location>
</feature>
<dbReference type="AlphaFoldDB" id="A0A972GQ97"/>
<dbReference type="SUPFAM" id="SSF103473">
    <property type="entry name" value="MFS general substrate transporter"/>
    <property type="match status" value="1"/>
</dbReference>
<organism evidence="8 9">
    <name type="scientific">Paenibacillus foliorum</name>
    <dbReference type="NCBI Taxonomy" id="2654974"/>
    <lineage>
        <taxon>Bacteria</taxon>
        <taxon>Bacillati</taxon>
        <taxon>Bacillota</taxon>
        <taxon>Bacilli</taxon>
        <taxon>Bacillales</taxon>
        <taxon>Paenibacillaceae</taxon>
        <taxon>Paenibacillus</taxon>
    </lineage>
</organism>
<dbReference type="EMBL" id="WHOD01000013">
    <property type="protein sequence ID" value="NOU92414.1"/>
    <property type="molecule type" value="Genomic_DNA"/>
</dbReference>
<accession>A0A972GQ97</accession>
<dbReference type="PANTHER" id="PTHR23523">
    <property type="match status" value="1"/>
</dbReference>
<evidence type="ECO:0000256" key="5">
    <source>
        <dbReference type="ARBA" id="ARBA00023136"/>
    </source>
</evidence>
<evidence type="ECO:0000256" key="1">
    <source>
        <dbReference type="ARBA" id="ARBA00004651"/>
    </source>
</evidence>
<feature type="transmembrane region" description="Helical" evidence="6">
    <location>
        <begin position="175"/>
        <end position="196"/>
    </location>
</feature>
<dbReference type="RefSeq" id="WP_171650580.1">
    <property type="nucleotide sequence ID" value="NZ_WHOD01000013.1"/>
</dbReference>
<dbReference type="PROSITE" id="PS50850">
    <property type="entry name" value="MFS"/>
    <property type="match status" value="1"/>
</dbReference>
<evidence type="ECO:0000313" key="8">
    <source>
        <dbReference type="EMBL" id="NOU92414.1"/>
    </source>
</evidence>
<dbReference type="GO" id="GO:0022857">
    <property type="term" value="F:transmembrane transporter activity"/>
    <property type="evidence" value="ECO:0007669"/>
    <property type="project" value="InterPro"/>
</dbReference>
<comment type="caution">
    <text evidence="8">The sequence shown here is derived from an EMBL/GenBank/DDBJ whole genome shotgun (WGS) entry which is preliminary data.</text>
</comment>
<feature type="transmembrane region" description="Helical" evidence="6">
    <location>
        <begin position="86"/>
        <end position="105"/>
    </location>
</feature>
<dbReference type="InterPro" id="IPR052524">
    <property type="entry name" value="MFS_Cyanate_Porter"/>
</dbReference>
<feature type="transmembrane region" description="Helical" evidence="6">
    <location>
        <begin position="60"/>
        <end position="79"/>
    </location>
</feature>
<feature type="transmembrane region" description="Helical" evidence="6">
    <location>
        <begin position="291"/>
        <end position="309"/>
    </location>
</feature>
<feature type="transmembrane region" description="Helical" evidence="6">
    <location>
        <begin position="263"/>
        <end position="284"/>
    </location>
</feature>
<feature type="transmembrane region" description="Helical" evidence="6">
    <location>
        <begin position="229"/>
        <end position="251"/>
    </location>
</feature>
<dbReference type="CDD" id="cd17339">
    <property type="entry name" value="MFS_NIMT_CynX_like"/>
    <property type="match status" value="1"/>
</dbReference>
<dbReference type="GO" id="GO:0005886">
    <property type="term" value="C:plasma membrane"/>
    <property type="evidence" value="ECO:0007669"/>
    <property type="project" value="UniProtKB-SubCell"/>
</dbReference>
<dbReference type="InterPro" id="IPR036259">
    <property type="entry name" value="MFS_trans_sf"/>
</dbReference>
<name>A0A972GQ97_9BACL</name>
<evidence type="ECO:0000256" key="6">
    <source>
        <dbReference type="SAM" id="Phobius"/>
    </source>
</evidence>
<dbReference type="Gene3D" id="1.20.1250.20">
    <property type="entry name" value="MFS general substrate transporter like domains"/>
    <property type="match status" value="1"/>
</dbReference>
<feature type="transmembrane region" description="Helical" evidence="6">
    <location>
        <begin position="357"/>
        <end position="373"/>
    </location>
</feature>
<keyword evidence="5 6" id="KW-0472">Membrane</keyword>
<feature type="transmembrane region" description="Helical" evidence="6">
    <location>
        <begin position="379"/>
        <end position="400"/>
    </location>
</feature>
<keyword evidence="4 6" id="KW-1133">Transmembrane helix</keyword>
<keyword evidence="2" id="KW-0813">Transport</keyword>
<reference evidence="8" key="1">
    <citation type="submission" date="2019-10" db="EMBL/GenBank/DDBJ databases">
        <title>Description of Paenibacillus glebae sp. nov.</title>
        <authorList>
            <person name="Carlier A."/>
            <person name="Qi S."/>
        </authorList>
    </citation>
    <scope>NUCLEOTIDE SEQUENCE</scope>
    <source>
        <strain evidence="8">LMG 31456</strain>
    </source>
</reference>
<gene>
    <name evidence="8" type="ORF">GC093_04070</name>
</gene>
<dbReference type="PANTHER" id="PTHR23523:SF2">
    <property type="entry name" value="2-NITROIMIDAZOLE TRANSPORTER"/>
    <property type="match status" value="1"/>
</dbReference>
<feature type="domain" description="Major facilitator superfamily (MFS) profile" evidence="7">
    <location>
        <begin position="21"/>
        <end position="405"/>
    </location>
</feature>
<dbReference type="InterPro" id="IPR020846">
    <property type="entry name" value="MFS_dom"/>
</dbReference>
<feature type="transmembrane region" description="Helical" evidence="6">
    <location>
        <begin position="111"/>
        <end position="132"/>
    </location>
</feature>
<keyword evidence="3 6" id="KW-0812">Transmembrane</keyword>
<protein>
    <submittedName>
        <fullName evidence="8">MFS transporter</fullName>
    </submittedName>
</protein>
<feature type="transmembrane region" description="Helical" evidence="6">
    <location>
        <begin position="21"/>
        <end position="40"/>
    </location>
</feature>
<proteinExistence type="predicted"/>
<dbReference type="Proteomes" id="UP000641588">
    <property type="component" value="Unassembled WGS sequence"/>
</dbReference>